<sequence>MIPSMIVFGLVFGRWWKQAIIGGALLCSVLVGLASVFETGGVFSWSRVLGAAALGAVSTAFGVAINQLAHQLVARIRVAGKPGVKRA</sequence>
<keyword evidence="1" id="KW-1133">Transmembrane helix</keyword>
<feature type="transmembrane region" description="Helical" evidence="1">
    <location>
        <begin position="44"/>
        <end position="65"/>
    </location>
</feature>
<organism evidence="2 3">
    <name type="scientific">Paeniglutamicibacter kerguelensis</name>
    <dbReference type="NCBI Taxonomy" id="254788"/>
    <lineage>
        <taxon>Bacteria</taxon>
        <taxon>Bacillati</taxon>
        <taxon>Actinomycetota</taxon>
        <taxon>Actinomycetes</taxon>
        <taxon>Micrococcales</taxon>
        <taxon>Micrococcaceae</taxon>
        <taxon>Paeniglutamicibacter</taxon>
    </lineage>
</organism>
<keyword evidence="3" id="KW-1185">Reference proteome</keyword>
<keyword evidence="1" id="KW-0472">Membrane</keyword>
<evidence type="ECO:0000313" key="3">
    <source>
        <dbReference type="Proteomes" id="UP001296993"/>
    </source>
</evidence>
<keyword evidence="1" id="KW-0812">Transmembrane</keyword>
<proteinExistence type="predicted"/>
<accession>A0ABS4XCF9</accession>
<dbReference type="RefSeq" id="WP_209997105.1">
    <property type="nucleotide sequence ID" value="NZ_BAAAJY010000003.1"/>
</dbReference>
<gene>
    <name evidence="2" type="ORF">JOF47_001656</name>
</gene>
<dbReference type="Proteomes" id="UP001296993">
    <property type="component" value="Unassembled WGS sequence"/>
</dbReference>
<protein>
    <submittedName>
        <fullName evidence="2">Uncharacterized protein</fullName>
    </submittedName>
</protein>
<evidence type="ECO:0000256" key="1">
    <source>
        <dbReference type="SAM" id="Phobius"/>
    </source>
</evidence>
<evidence type="ECO:0000313" key="2">
    <source>
        <dbReference type="EMBL" id="MBP2386145.1"/>
    </source>
</evidence>
<comment type="caution">
    <text evidence="2">The sequence shown here is derived from an EMBL/GenBank/DDBJ whole genome shotgun (WGS) entry which is preliminary data.</text>
</comment>
<name>A0ABS4XCF9_9MICC</name>
<reference evidence="2 3" key="1">
    <citation type="submission" date="2021-03" db="EMBL/GenBank/DDBJ databases">
        <title>Sequencing the genomes of 1000 actinobacteria strains.</title>
        <authorList>
            <person name="Klenk H.-P."/>
        </authorList>
    </citation>
    <scope>NUCLEOTIDE SEQUENCE [LARGE SCALE GENOMIC DNA]</scope>
    <source>
        <strain evidence="2 3">DSM 15797</strain>
    </source>
</reference>
<dbReference type="EMBL" id="JAGIOF010000001">
    <property type="protein sequence ID" value="MBP2386145.1"/>
    <property type="molecule type" value="Genomic_DNA"/>
</dbReference>